<dbReference type="EMBL" id="CADCTI010000230">
    <property type="protein sequence ID" value="CAA9263063.1"/>
    <property type="molecule type" value="Genomic_DNA"/>
</dbReference>
<organism evidence="2">
    <name type="scientific">uncultured Blastococcus sp</name>
    <dbReference type="NCBI Taxonomy" id="217144"/>
    <lineage>
        <taxon>Bacteria</taxon>
        <taxon>Bacillati</taxon>
        <taxon>Actinomycetota</taxon>
        <taxon>Actinomycetes</taxon>
        <taxon>Geodermatophilales</taxon>
        <taxon>Geodermatophilaceae</taxon>
        <taxon>Blastococcus</taxon>
        <taxon>environmental samples</taxon>
    </lineage>
</organism>
<name>A0A6J4IXQ9_9ACTN</name>
<gene>
    <name evidence="2" type="ORF">AVDCRST_MAG57-2769</name>
</gene>
<evidence type="ECO:0000313" key="2">
    <source>
        <dbReference type="EMBL" id="CAA9263063.1"/>
    </source>
</evidence>
<accession>A0A6J4IXQ9</accession>
<evidence type="ECO:0000256" key="1">
    <source>
        <dbReference type="SAM" id="MobiDB-lite"/>
    </source>
</evidence>
<feature type="non-terminal residue" evidence="2">
    <location>
        <position position="47"/>
    </location>
</feature>
<proteinExistence type="predicted"/>
<feature type="non-terminal residue" evidence="2">
    <location>
        <position position="1"/>
    </location>
</feature>
<feature type="region of interest" description="Disordered" evidence="1">
    <location>
        <begin position="26"/>
        <end position="47"/>
    </location>
</feature>
<protein>
    <submittedName>
        <fullName evidence="2">Uncharacterized protein</fullName>
    </submittedName>
</protein>
<reference evidence="2" key="1">
    <citation type="submission" date="2020-02" db="EMBL/GenBank/DDBJ databases">
        <authorList>
            <person name="Meier V. D."/>
        </authorList>
    </citation>
    <scope>NUCLEOTIDE SEQUENCE</scope>
    <source>
        <strain evidence="2">AVDCRST_MAG57</strain>
    </source>
</reference>
<dbReference type="AlphaFoldDB" id="A0A6J4IXQ9"/>
<sequence length="47" mass="5048">APATVSAVRPLLECCSCCWSAAEPGEREQHSRCTAGEVAPRWETDSV</sequence>